<evidence type="ECO:0000256" key="1">
    <source>
        <dbReference type="SAM" id="MobiDB-lite"/>
    </source>
</evidence>
<dbReference type="SUPFAM" id="SSF51294">
    <property type="entry name" value="Hedgehog/intein (Hint) domain"/>
    <property type="match status" value="1"/>
</dbReference>
<proteinExistence type="predicted"/>
<evidence type="ECO:0000259" key="2">
    <source>
        <dbReference type="Pfam" id="PF13403"/>
    </source>
</evidence>
<dbReference type="Proteomes" id="UP000076128">
    <property type="component" value="Chromosome"/>
</dbReference>
<dbReference type="EMBL" id="CP012661">
    <property type="protein sequence ID" value="AMY68478.1"/>
    <property type="molecule type" value="Genomic_DNA"/>
</dbReference>
<dbReference type="Pfam" id="PF13403">
    <property type="entry name" value="Hint_2"/>
    <property type="match status" value="1"/>
</dbReference>
<evidence type="ECO:0000313" key="3">
    <source>
        <dbReference type="EMBL" id="AMY68478.1"/>
    </source>
</evidence>
<dbReference type="AlphaFoldDB" id="A0A159Z2U4"/>
<keyword evidence="4" id="KW-1185">Reference proteome</keyword>
<organism evidence="3 4">
    <name type="scientific">Frigidibacter mobilis</name>
    <dbReference type="NCBI Taxonomy" id="1335048"/>
    <lineage>
        <taxon>Bacteria</taxon>
        <taxon>Pseudomonadati</taxon>
        <taxon>Pseudomonadota</taxon>
        <taxon>Alphaproteobacteria</taxon>
        <taxon>Rhodobacterales</taxon>
        <taxon>Paracoccaceae</taxon>
        <taxon>Frigidibacter</taxon>
    </lineage>
</organism>
<gene>
    <name evidence="3" type="ORF">AKL17_1222</name>
</gene>
<evidence type="ECO:0000313" key="4">
    <source>
        <dbReference type="Proteomes" id="UP000076128"/>
    </source>
</evidence>
<dbReference type="Gene3D" id="2.170.16.10">
    <property type="entry name" value="Hedgehog/Intein (Hint) domain"/>
    <property type="match status" value="1"/>
</dbReference>
<reference evidence="3 4" key="1">
    <citation type="submission" date="2015-09" db="EMBL/GenBank/DDBJ databases">
        <title>Complete genome sequence of Defluviimonas alba cai42t isolated from an oilfield in Xinjiang.</title>
        <authorList>
            <person name="Geng S."/>
            <person name="Pan X."/>
            <person name="Wu X."/>
        </authorList>
    </citation>
    <scope>NUCLEOTIDE SEQUENCE [LARGE SCALE GENOMIC DNA]</scope>
    <source>
        <strain evidence="4">cai42</strain>
    </source>
</reference>
<dbReference type="RefSeq" id="WP_166507028.1">
    <property type="nucleotide sequence ID" value="NZ_CP012661.1"/>
</dbReference>
<dbReference type="InterPro" id="IPR036844">
    <property type="entry name" value="Hint_dom_sf"/>
</dbReference>
<protein>
    <submittedName>
        <fullName evidence="3">Hemolysin-type calcium-binding region</fullName>
    </submittedName>
</protein>
<dbReference type="PATRIC" id="fig|1335048.3.peg.1266"/>
<accession>A0A159Z2U4</accession>
<feature type="compositionally biased region" description="Low complexity" evidence="1">
    <location>
        <begin position="403"/>
        <end position="417"/>
    </location>
</feature>
<dbReference type="InterPro" id="IPR028992">
    <property type="entry name" value="Hedgehog/Intein_dom"/>
</dbReference>
<dbReference type="STRING" id="1335048.AKL17_1222"/>
<name>A0A159Z2U4_9RHOB</name>
<feature type="region of interest" description="Disordered" evidence="1">
    <location>
        <begin position="395"/>
        <end position="417"/>
    </location>
</feature>
<dbReference type="KEGG" id="daa:AKL17_1222"/>
<sequence>MPYSFYLFDTATWTETTPGAFFETTSGSERLIGDTTGRAGDTITFNGYDGAQLVGISGSSLSDSTASGSLTAPVTINGATYGPTSGSVELDLGFVLRDPATGTYYFVGYVTINNIPVGSVVSQGWNPASPDEWQEQGPSAGTTLVLTNVTTTSPPNNPFLNNTSLGPRFSSSVFSPFSNDVVLTSGITGIIDTPSEVICFAAGTLIATETGERPVETLAIGDRVLTADHGLQPLRWRGQIALGPAALQKRPALAPIRIAAGALGPGKPHSDLLLSPQHRVLIRSRIVQRLFGVASALAAVKHLTDAGGIAPAGPAGGVVYVHLMFDRHEIVLANGAETESLFLGPEARKSLEANHSLEALELFPELDPDHPAMAPARKLLSGRIARRLSLRHRKNGVSLNAEPPARAAPARPRLQHA</sequence>
<feature type="domain" description="Hedgehog/Intein (Hint)" evidence="2">
    <location>
        <begin position="198"/>
        <end position="344"/>
    </location>
</feature>